<feature type="domain" description="N-acetyltransferase" evidence="1">
    <location>
        <begin position="29"/>
        <end position="174"/>
    </location>
</feature>
<evidence type="ECO:0000259" key="1">
    <source>
        <dbReference type="PROSITE" id="PS51186"/>
    </source>
</evidence>
<dbReference type="Gene3D" id="3.40.630.30">
    <property type="match status" value="1"/>
</dbReference>
<keyword evidence="2" id="KW-0808">Transferase</keyword>
<keyword evidence="3" id="KW-1185">Reference proteome</keyword>
<dbReference type="AlphaFoldDB" id="A0A4V6N5X6"/>
<dbReference type="SUPFAM" id="SSF55729">
    <property type="entry name" value="Acyl-CoA N-acyltransferases (Nat)"/>
    <property type="match status" value="1"/>
</dbReference>
<sequence length="183" mass="21270">MLQFTLTKIPVIETDRLILRGQVLSDAPALFYLRTHEQVMRYIDRIHPLNVQESESMIQIINDNFFKGASLIWAIELKSDPGQMIGNLGFWRTDLANHRAELGYILHHDYWRQGILSEALKEVLQFGFNTIGFHSICANINPDNKASRQLLLKHGFKKEAYFKEDYYFNGQFLDSEIYGLLTS</sequence>
<dbReference type="CDD" id="cd04301">
    <property type="entry name" value="NAT_SF"/>
    <property type="match status" value="1"/>
</dbReference>
<dbReference type="GO" id="GO:0016747">
    <property type="term" value="F:acyltransferase activity, transferring groups other than amino-acyl groups"/>
    <property type="evidence" value="ECO:0007669"/>
    <property type="project" value="InterPro"/>
</dbReference>
<dbReference type="Pfam" id="PF13302">
    <property type="entry name" value="Acetyltransf_3"/>
    <property type="match status" value="1"/>
</dbReference>
<accession>A0A4V6N5X6</accession>
<dbReference type="EMBL" id="SJSL01000009">
    <property type="protein sequence ID" value="TCC97376.1"/>
    <property type="molecule type" value="Genomic_DNA"/>
</dbReference>
<reference evidence="2 3" key="1">
    <citation type="submission" date="2019-02" db="EMBL/GenBank/DDBJ databases">
        <title>Pedobacter sp. RP-1-14 sp. nov., isolated from Arctic soil.</title>
        <authorList>
            <person name="Dahal R.H."/>
        </authorList>
    </citation>
    <scope>NUCLEOTIDE SEQUENCE [LARGE SCALE GENOMIC DNA]</scope>
    <source>
        <strain evidence="2 3">RP-1-14</strain>
    </source>
</reference>
<dbReference type="Proteomes" id="UP000293347">
    <property type="component" value="Unassembled WGS sequence"/>
</dbReference>
<dbReference type="InterPro" id="IPR051531">
    <property type="entry name" value="N-acetyltransferase"/>
</dbReference>
<comment type="caution">
    <text evidence="2">The sequence shown here is derived from an EMBL/GenBank/DDBJ whole genome shotgun (WGS) entry which is preliminary data.</text>
</comment>
<gene>
    <name evidence="2" type="ORF">EZ437_20020</name>
</gene>
<evidence type="ECO:0000313" key="2">
    <source>
        <dbReference type="EMBL" id="TCC97376.1"/>
    </source>
</evidence>
<dbReference type="InterPro" id="IPR016181">
    <property type="entry name" value="Acyl_CoA_acyltransferase"/>
</dbReference>
<dbReference type="PROSITE" id="PS51186">
    <property type="entry name" value="GNAT"/>
    <property type="match status" value="1"/>
</dbReference>
<dbReference type="OrthoDB" id="9811523at2"/>
<name>A0A4V6N5X6_9SPHI</name>
<dbReference type="PANTHER" id="PTHR43792:SF1">
    <property type="entry name" value="N-ACETYLTRANSFERASE DOMAIN-CONTAINING PROTEIN"/>
    <property type="match status" value="1"/>
</dbReference>
<protein>
    <submittedName>
        <fullName evidence="2">N-acetyltransferase</fullName>
    </submittedName>
</protein>
<evidence type="ECO:0000313" key="3">
    <source>
        <dbReference type="Proteomes" id="UP000293347"/>
    </source>
</evidence>
<proteinExistence type="predicted"/>
<organism evidence="2 3">
    <name type="scientific">Pedobacter psychroterrae</name>
    <dbReference type="NCBI Taxonomy" id="2530453"/>
    <lineage>
        <taxon>Bacteria</taxon>
        <taxon>Pseudomonadati</taxon>
        <taxon>Bacteroidota</taxon>
        <taxon>Sphingobacteriia</taxon>
        <taxon>Sphingobacteriales</taxon>
        <taxon>Sphingobacteriaceae</taxon>
        <taxon>Pedobacter</taxon>
    </lineage>
</organism>
<dbReference type="InterPro" id="IPR000182">
    <property type="entry name" value="GNAT_dom"/>
</dbReference>
<dbReference type="RefSeq" id="WP_131597893.1">
    <property type="nucleotide sequence ID" value="NZ_SJSL01000009.1"/>
</dbReference>
<dbReference type="PANTHER" id="PTHR43792">
    <property type="entry name" value="GNAT FAMILY, PUTATIVE (AFU_ORTHOLOGUE AFUA_3G00765)-RELATED-RELATED"/>
    <property type="match status" value="1"/>
</dbReference>